<proteinExistence type="predicted"/>
<sequence>MDRANIFSRTTPTPQATIWLLPTRLSFENIHTFTHTSPCIRTLILMPHEPQSGCSPRDFPLRTYTHSHTHLHAYAHSSSCLTSYAHTHTALFSTGRVPRAEDSAVHKMGLLLWTEQTRLLRLRNQSRD</sequence>
<evidence type="ECO:0000313" key="1">
    <source>
        <dbReference type="EMBL" id="KAK6298545.1"/>
    </source>
</evidence>
<protein>
    <submittedName>
        <fullName evidence="1">Uncharacterized protein</fullName>
    </submittedName>
</protein>
<comment type="caution">
    <text evidence="1">The sequence shown here is derived from an EMBL/GenBank/DDBJ whole genome shotgun (WGS) entry which is preliminary data.</text>
</comment>
<reference evidence="1 2" key="1">
    <citation type="submission" date="2021-04" db="EMBL/GenBank/DDBJ databases">
        <authorList>
            <person name="De Guttry C."/>
            <person name="Zahm M."/>
            <person name="Klopp C."/>
            <person name="Cabau C."/>
            <person name="Louis A."/>
            <person name="Berthelot C."/>
            <person name="Parey E."/>
            <person name="Roest Crollius H."/>
            <person name="Montfort J."/>
            <person name="Robinson-Rechavi M."/>
            <person name="Bucao C."/>
            <person name="Bouchez O."/>
            <person name="Gislard M."/>
            <person name="Lluch J."/>
            <person name="Milhes M."/>
            <person name="Lampietro C."/>
            <person name="Lopez Roques C."/>
            <person name="Donnadieu C."/>
            <person name="Braasch I."/>
            <person name="Desvignes T."/>
            <person name="Postlethwait J."/>
            <person name="Bobe J."/>
            <person name="Wedekind C."/>
            <person name="Guiguen Y."/>
        </authorList>
    </citation>
    <scope>NUCLEOTIDE SEQUENCE [LARGE SCALE GENOMIC DNA]</scope>
    <source>
        <strain evidence="1">Cs_M1</strain>
        <tissue evidence="1">Blood</tissue>
    </source>
</reference>
<dbReference type="AlphaFoldDB" id="A0AAN8L030"/>
<accession>A0AAN8L030</accession>
<name>A0AAN8L030_9TELE</name>
<organism evidence="1 2">
    <name type="scientific">Coregonus suidteri</name>
    <dbReference type="NCBI Taxonomy" id="861788"/>
    <lineage>
        <taxon>Eukaryota</taxon>
        <taxon>Metazoa</taxon>
        <taxon>Chordata</taxon>
        <taxon>Craniata</taxon>
        <taxon>Vertebrata</taxon>
        <taxon>Euteleostomi</taxon>
        <taxon>Actinopterygii</taxon>
        <taxon>Neopterygii</taxon>
        <taxon>Teleostei</taxon>
        <taxon>Protacanthopterygii</taxon>
        <taxon>Salmoniformes</taxon>
        <taxon>Salmonidae</taxon>
        <taxon>Coregoninae</taxon>
        <taxon>Coregonus</taxon>
    </lineage>
</organism>
<dbReference type="EMBL" id="JAGTTL010000030">
    <property type="protein sequence ID" value="KAK6298545.1"/>
    <property type="molecule type" value="Genomic_DNA"/>
</dbReference>
<keyword evidence="2" id="KW-1185">Reference proteome</keyword>
<evidence type="ECO:0000313" key="2">
    <source>
        <dbReference type="Proteomes" id="UP001356427"/>
    </source>
</evidence>
<gene>
    <name evidence="1" type="ORF">J4Q44_G00316000</name>
</gene>
<dbReference type="Proteomes" id="UP001356427">
    <property type="component" value="Unassembled WGS sequence"/>
</dbReference>